<feature type="region of interest" description="Disordered" evidence="1">
    <location>
        <begin position="34"/>
        <end position="69"/>
    </location>
</feature>
<organism evidence="2 3">
    <name type="scientific">Ricinus communis</name>
    <name type="common">Castor bean</name>
    <dbReference type="NCBI Taxonomy" id="3988"/>
    <lineage>
        <taxon>Eukaryota</taxon>
        <taxon>Viridiplantae</taxon>
        <taxon>Streptophyta</taxon>
        <taxon>Embryophyta</taxon>
        <taxon>Tracheophyta</taxon>
        <taxon>Spermatophyta</taxon>
        <taxon>Magnoliopsida</taxon>
        <taxon>eudicotyledons</taxon>
        <taxon>Gunneridae</taxon>
        <taxon>Pentapetalae</taxon>
        <taxon>rosids</taxon>
        <taxon>fabids</taxon>
        <taxon>Malpighiales</taxon>
        <taxon>Euphorbiaceae</taxon>
        <taxon>Acalyphoideae</taxon>
        <taxon>Acalypheae</taxon>
        <taxon>Ricinus</taxon>
    </lineage>
</organism>
<dbReference type="STRING" id="3988.B9R9A3"/>
<evidence type="ECO:0000256" key="1">
    <source>
        <dbReference type="SAM" id="MobiDB-lite"/>
    </source>
</evidence>
<protein>
    <submittedName>
        <fullName evidence="2">Uncharacterized protein</fullName>
    </submittedName>
</protein>
<reference evidence="3" key="1">
    <citation type="journal article" date="2010" name="Nat. Biotechnol.">
        <title>Draft genome sequence of the oilseed species Ricinus communis.</title>
        <authorList>
            <person name="Chan A.P."/>
            <person name="Crabtree J."/>
            <person name="Zhao Q."/>
            <person name="Lorenzi H."/>
            <person name="Orvis J."/>
            <person name="Puiu D."/>
            <person name="Melake-Berhan A."/>
            <person name="Jones K.M."/>
            <person name="Redman J."/>
            <person name="Chen G."/>
            <person name="Cahoon E.B."/>
            <person name="Gedil M."/>
            <person name="Stanke M."/>
            <person name="Haas B.J."/>
            <person name="Wortman J.R."/>
            <person name="Fraser-Liggett C.M."/>
            <person name="Ravel J."/>
            <person name="Rabinowicz P.D."/>
        </authorList>
    </citation>
    <scope>NUCLEOTIDE SEQUENCE [LARGE SCALE GENOMIC DNA]</scope>
    <source>
        <strain evidence="3">cv. Hale</strain>
    </source>
</reference>
<name>B9R9A3_RICCO</name>
<dbReference type="PANTHER" id="PTHR35459:SF4">
    <property type="match status" value="1"/>
</dbReference>
<dbReference type="AlphaFoldDB" id="B9R9A3"/>
<evidence type="ECO:0000313" key="3">
    <source>
        <dbReference type="Proteomes" id="UP000008311"/>
    </source>
</evidence>
<keyword evidence="3" id="KW-1185">Reference proteome</keyword>
<gene>
    <name evidence="2" type="ORF">RCOM_1495660</name>
</gene>
<dbReference type="PANTHER" id="PTHR35459">
    <property type="entry name" value="T1N6.14 PROTEIN"/>
    <property type="match status" value="1"/>
</dbReference>
<dbReference type="InParanoid" id="B9R9A3"/>
<evidence type="ECO:0000313" key="2">
    <source>
        <dbReference type="EMBL" id="EEF51380.1"/>
    </source>
</evidence>
<feature type="compositionally biased region" description="Basic and acidic residues" evidence="1">
    <location>
        <begin position="55"/>
        <end position="65"/>
    </location>
</feature>
<accession>B9R9A3</accession>
<sequence length="131" mass="14508">MKHLMNLYRQMTVEIEPLEKPLPKCQLLSAGNGFGRQSWDTNQVVKSPELVQPKESSRQGADKKPPTYFDSQVKLDDSCTRKSYIVGGSACGWNFITFKGGNPVHCGVKKESYRNTHTSKMSGTGASSHIS</sequence>
<dbReference type="EMBL" id="EQ973773">
    <property type="protein sequence ID" value="EEF51380.1"/>
    <property type="molecule type" value="Genomic_DNA"/>
</dbReference>
<proteinExistence type="predicted"/>
<dbReference type="Proteomes" id="UP000008311">
    <property type="component" value="Unassembled WGS sequence"/>
</dbReference>